<dbReference type="PANTHER" id="PTHR24185">
    <property type="entry name" value="CALCIUM-INDEPENDENT PHOSPHOLIPASE A2-GAMMA"/>
    <property type="match status" value="1"/>
</dbReference>
<feature type="region of interest" description="Disordered" evidence="7">
    <location>
        <begin position="22"/>
        <end position="68"/>
    </location>
</feature>
<comment type="caution">
    <text evidence="6">Lacks conserved residue(s) required for the propagation of feature annotation.</text>
</comment>
<feature type="domain" description="PNPLA" evidence="8">
    <location>
        <begin position="746"/>
        <end position="960"/>
    </location>
</feature>
<evidence type="ECO:0000313" key="10">
    <source>
        <dbReference type="Proteomes" id="UP000694050"/>
    </source>
</evidence>
<dbReference type="PANTHER" id="PTHR24185:SF1">
    <property type="entry name" value="CALCIUM-INDEPENDENT PHOSPHOLIPASE A2-GAMMA"/>
    <property type="match status" value="1"/>
</dbReference>
<organism evidence="9 10">
    <name type="scientific">Fusarium oxysporum f. sp. rapae</name>
    <dbReference type="NCBI Taxonomy" id="485398"/>
    <lineage>
        <taxon>Eukaryota</taxon>
        <taxon>Fungi</taxon>
        <taxon>Dikarya</taxon>
        <taxon>Ascomycota</taxon>
        <taxon>Pezizomycotina</taxon>
        <taxon>Sordariomycetes</taxon>
        <taxon>Hypocreomycetidae</taxon>
        <taxon>Hypocreales</taxon>
        <taxon>Nectriaceae</taxon>
        <taxon>Fusarium</taxon>
        <taxon>Fusarium oxysporum species complex</taxon>
    </lineage>
</organism>
<sequence>MDAMDFSSDVLERNTWVTDGQSEISELVTPNDNFEAAWRNEEESAGQPASAGDEAQASPNASDDEMVCEECETRPAVCKLFERVLDPDLSNLDSLHRHDDDSLWFSVDGDTGSLELREFPRFGAIVSEHQRQHSPQAPPYPRLVSFIGKTGEGKSAIIRLLIEHLWDEAARRQMRTLGLPTKAPVVGPRQRSIPTSGDVHLYYDTLMDGNEAVGRPLLYADCEGFGAGTQRPTSHHGRRSDNSSSVPGLQEIRRWQAGWSYITSGFRRPLPGVEKRQDAVRYLFPKLLYNFSDVVVNVMQSHSLRQIDDSIVELLEWAEVSHVSATNRFGLPHLIIVINRSDDNSDWDPIATAQQILNEQQRILEGNDKAKAMADRFRGVGIEINTLEDLLLTSYASVQFIRLPQGQSVFCLSTQLGRLHRMIYQSSNQSLDEKFHRRMLLSAPNMDEFFRLAFDHYSNKAKEPFDFLAQLISLRPPPAKMAARLSELMITTFKTLDTNGDRNSLVSGFCGVVAPLVCTIMALDAARSFKNLPGRWVDIFCGETDQSTQSFWGSNKNSYKVQVVEAFDLFTSMSLKCEFQGMLGGQCVNKNATHQCHQNGQGVVIGHGSYESQLFDELMVQWDNSLHSGLEALDQEIDSQDTPQATRNATWRIHRLAVEGLYSAVETLEISDLMVCSWCFCNDSSEFLACGHGVCNACLTEIAIPASEMDPRLKVVHSCALHNPSRLFEPPLQFLQLPVQIGRRVLSLDGDGGHGVIQTSILNDIENQLGGEIPIRHFFDLIGGSGTGGLLAIGIGIGNWDVDKSATRLLNLRDKPFLERTPKDAIEEAFGEDVTSQRIIGSRTHVSESPTRVFVTATLDHILDEIQGPTIMTNYMRPEGQGKLKNSSPAAGTDLTSRFQELRTVSYVYEAGHRAGQNFTIHDAAKATSQAPSSPNPLYHRRFSYLDGGICCNNPTKIAMAEAQTMWPLDENTVPHLLLSIGNGWAQDAVDSEDISNKHSSWIEMTKYQLVKAFRTRTTTLQKRLDRNRLSEKPWNEAFSHMRNQTPEDIAAKYVSQENSRLDISKLCHALLATTLYFDGTERHRQIGNGRSVLKGEILCRFPQGADITKSLGRVFERLCNPRIELITPGHGHKRWDFNADIISCMKMDGVFNIPIDFEVPSSRWEINLVFVTADSKEEPIGISLLTYNL</sequence>
<keyword evidence="2" id="KW-0863">Zinc-finger</keyword>
<feature type="compositionally biased region" description="Polar residues" evidence="7">
    <location>
        <begin position="22"/>
        <end position="32"/>
    </location>
</feature>
<keyword evidence="1" id="KW-0479">Metal-binding</keyword>
<feature type="short sequence motif" description="GXGXXG" evidence="6">
    <location>
        <begin position="750"/>
        <end position="755"/>
    </location>
</feature>
<dbReference type="InterPro" id="IPR002641">
    <property type="entry name" value="PNPLA_dom"/>
</dbReference>
<dbReference type="GO" id="GO:0019369">
    <property type="term" value="P:arachidonate metabolic process"/>
    <property type="evidence" value="ECO:0007669"/>
    <property type="project" value="TreeGrafter"/>
</dbReference>
<name>A0A8J5P489_FUSOX</name>
<dbReference type="GO" id="GO:0008270">
    <property type="term" value="F:zinc ion binding"/>
    <property type="evidence" value="ECO:0007669"/>
    <property type="project" value="UniProtKB-KW"/>
</dbReference>
<dbReference type="AlphaFoldDB" id="A0A8J5P489"/>
<keyword evidence="5" id="KW-0442">Lipid degradation</keyword>
<feature type="short sequence motif" description="DGA/G" evidence="6">
    <location>
        <begin position="947"/>
        <end position="949"/>
    </location>
</feature>
<reference evidence="9" key="1">
    <citation type="submission" date="2021-04" db="EMBL/GenBank/DDBJ databases">
        <title>First draft genome resource for Brassicaceae pathogens Fusarium oxysporum f. sp. raphani and Fusarium oxysporum f. sp. rapae.</title>
        <authorList>
            <person name="Asai S."/>
        </authorList>
    </citation>
    <scope>NUCLEOTIDE SEQUENCE</scope>
    <source>
        <strain evidence="9">Tf1208</strain>
    </source>
</reference>
<gene>
    <name evidence="9" type="primary">PLA1-2</name>
    <name evidence="9" type="ORF">Forpe1208_v003736</name>
</gene>
<dbReference type="PROSITE" id="PS00518">
    <property type="entry name" value="ZF_RING_1"/>
    <property type="match status" value="1"/>
</dbReference>
<evidence type="ECO:0000256" key="4">
    <source>
        <dbReference type="ARBA" id="ARBA00022833"/>
    </source>
</evidence>
<accession>A0A8J5P489</accession>
<dbReference type="Proteomes" id="UP000694050">
    <property type="component" value="Unassembled WGS sequence"/>
</dbReference>
<keyword evidence="4" id="KW-0862">Zinc</keyword>
<dbReference type="CDD" id="cd07199">
    <property type="entry name" value="Pat17_PNPLA8_PNPLA9_like"/>
    <property type="match status" value="1"/>
</dbReference>
<dbReference type="GO" id="GO:0047499">
    <property type="term" value="F:calcium-independent phospholipase A2 activity"/>
    <property type="evidence" value="ECO:0007669"/>
    <property type="project" value="TreeGrafter"/>
</dbReference>
<evidence type="ECO:0000256" key="1">
    <source>
        <dbReference type="ARBA" id="ARBA00022723"/>
    </source>
</evidence>
<protein>
    <submittedName>
        <fullName evidence="9">Phospholipase A I</fullName>
    </submittedName>
</protein>
<dbReference type="GO" id="GO:0016020">
    <property type="term" value="C:membrane"/>
    <property type="evidence" value="ECO:0007669"/>
    <property type="project" value="TreeGrafter"/>
</dbReference>
<proteinExistence type="predicted"/>
<dbReference type="EMBL" id="JAELUQ010000003">
    <property type="protein sequence ID" value="KAG7418300.1"/>
    <property type="molecule type" value="Genomic_DNA"/>
</dbReference>
<comment type="caution">
    <text evidence="9">The sequence shown here is derived from an EMBL/GenBank/DDBJ whole genome shotgun (WGS) entry which is preliminary data.</text>
</comment>
<evidence type="ECO:0000256" key="7">
    <source>
        <dbReference type="SAM" id="MobiDB-lite"/>
    </source>
</evidence>
<evidence type="ECO:0000256" key="2">
    <source>
        <dbReference type="ARBA" id="ARBA00022771"/>
    </source>
</evidence>
<evidence type="ECO:0000259" key="8">
    <source>
        <dbReference type="PROSITE" id="PS51635"/>
    </source>
</evidence>
<dbReference type="PROSITE" id="PS51635">
    <property type="entry name" value="PNPLA"/>
    <property type="match status" value="1"/>
</dbReference>
<evidence type="ECO:0000256" key="3">
    <source>
        <dbReference type="ARBA" id="ARBA00022801"/>
    </source>
</evidence>
<evidence type="ECO:0000256" key="6">
    <source>
        <dbReference type="PROSITE-ProRule" id="PRU01161"/>
    </source>
</evidence>
<dbReference type="GO" id="GO:0016042">
    <property type="term" value="P:lipid catabolic process"/>
    <property type="evidence" value="ECO:0007669"/>
    <property type="project" value="UniProtKB-KW"/>
</dbReference>
<evidence type="ECO:0000256" key="5">
    <source>
        <dbReference type="ARBA" id="ARBA00022963"/>
    </source>
</evidence>
<keyword evidence="3" id="KW-0378">Hydrolase</keyword>
<dbReference type="InterPro" id="IPR017907">
    <property type="entry name" value="Znf_RING_CS"/>
</dbReference>
<evidence type="ECO:0000313" key="9">
    <source>
        <dbReference type="EMBL" id="KAG7418300.1"/>
    </source>
</evidence>
<keyword evidence="5" id="KW-0443">Lipid metabolism</keyword>
<dbReference type="Pfam" id="PF01734">
    <property type="entry name" value="Patatin"/>
    <property type="match status" value="1"/>
</dbReference>